<reference evidence="9" key="1">
    <citation type="journal article" date="2019" name="Int. J. Syst. Evol. Microbiol.">
        <title>The Global Catalogue of Microorganisms (GCM) 10K type strain sequencing project: providing services to taxonomists for standard genome sequencing and annotation.</title>
        <authorList>
            <consortium name="The Broad Institute Genomics Platform"/>
            <consortium name="The Broad Institute Genome Sequencing Center for Infectious Disease"/>
            <person name="Wu L."/>
            <person name="Ma J."/>
        </authorList>
    </citation>
    <scope>NUCLEOTIDE SEQUENCE [LARGE SCALE GENOMIC DNA]</scope>
    <source>
        <strain evidence="9">CGMCC 4.7357</strain>
    </source>
</reference>
<dbReference type="Gene3D" id="3.40.50.1220">
    <property type="entry name" value="TPP-binding domain"/>
    <property type="match status" value="1"/>
</dbReference>
<dbReference type="EMBL" id="JBHSFH010000003">
    <property type="protein sequence ID" value="MFC4493175.1"/>
    <property type="molecule type" value="Genomic_DNA"/>
</dbReference>
<evidence type="ECO:0000256" key="2">
    <source>
        <dbReference type="ARBA" id="ARBA00023052"/>
    </source>
</evidence>
<dbReference type="PROSITE" id="PS00187">
    <property type="entry name" value="TPP_ENZYMES"/>
    <property type="match status" value="1"/>
</dbReference>
<sequence>MPTVREAALEVMRRYGLTTVFANPGSTEVPFLAGLPDDIRFVLALHEGSVVGAATGYAIARDAPALALLHTTAGLGNAVGALSTARVNRAPLVVVVGQQDRRHLAQEPFLAGHLEQLAGEYPVRTETPPRAQDVPGALARAVHAARAFRGPALVIVPMDDWAQPAEDLPLPAPAELRLSAAADTAAAGEVAALLDGASAPALVVGAGADHAVTWDALTVLAERLDCDVWQESFGARAGFPQDHPCFAGHLPADRPRLRAALAPYDLVLTVGAPVFRQYPYESGPLAGHGTRLALVTDDPAEALRAPVELAVVAGLPPFCTALTEAVGTGTGRGPGAGRRQASSPSPRPRRERPAPPPPPGAGEPLRAAHVLAALARLLPPETVLVEETPSSRPDLHALVPARRPLGFLSAAMGALGFALPAAVGVRLGAPERPVVAVVGDGSSLYQIQALWTAAHYRVGVLFVVLANGRYAIMDRLAEKAERTAPWPAFEEVGVAAAARSLGCPARRVSDHEALRSELEELLPDLAGRSGPLVLEVEVEADGNFQR</sequence>
<dbReference type="CDD" id="cd02002">
    <property type="entry name" value="TPP_BFDC"/>
    <property type="match status" value="1"/>
</dbReference>
<feature type="domain" description="Thiamine pyrophosphate enzyme central" evidence="5">
    <location>
        <begin position="189"/>
        <end position="322"/>
    </location>
</feature>
<dbReference type="InterPro" id="IPR000399">
    <property type="entry name" value="TPP-bd_CS"/>
</dbReference>
<feature type="domain" description="Thiamine pyrophosphate enzyme N-terminal TPP-binding" evidence="7">
    <location>
        <begin position="3"/>
        <end position="107"/>
    </location>
</feature>
<protein>
    <submittedName>
        <fullName evidence="8">Thiamine pyrophosphate-dependent enzyme</fullName>
    </submittedName>
</protein>
<dbReference type="SUPFAM" id="SSF52467">
    <property type="entry name" value="DHS-like NAD/FAD-binding domain"/>
    <property type="match status" value="1"/>
</dbReference>
<accession>A0ABV9A389</accession>
<dbReference type="InterPro" id="IPR012000">
    <property type="entry name" value="Thiamin_PyroP_enz_cen_dom"/>
</dbReference>
<dbReference type="InterPro" id="IPR045229">
    <property type="entry name" value="TPP_enz"/>
</dbReference>
<feature type="region of interest" description="Disordered" evidence="4">
    <location>
        <begin position="326"/>
        <end position="364"/>
    </location>
</feature>
<keyword evidence="9" id="KW-1185">Reference proteome</keyword>
<keyword evidence="2 3" id="KW-0786">Thiamine pyrophosphate</keyword>
<dbReference type="InterPro" id="IPR029035">
    <property type="entry name" value="DHS-like_NAD/FAD-binding_dom"/>
</dbReference>
<evidence type="ECO:0000256" key="4">
    <source>
        <dbReference type="SAM" id="MobiDB-lite"/>
    </source>
</evidence>
<evidence type="ECO:0000259" key="6">
    <source>
        <dbReference type="Pfam" id="PF02775"/>
    </source>
</evidence>
<evidence type="ECO:0000313" key="8">
    <source>
        <dbReference type="EMBL" id="MFC4493175.1"/>
    </source>
</evidence>
<evidence type="ECO:0000313" key="9">
    <source>
        <dbReference type="Proteomes" id="UP001595997"/>
    </source>
</evidence>
<evidence type="ECO:0000259" key="5">
    <source>
        <dbReference type="Pfam" id="PF00205"/>
    </source>
</evidence>
<dbReference type="Pfam" id="PF00205">
    <property type="entry name" value="TPP_enzyme_M"/>
    <property type="match status" value="1"/>
</dbReference>
<name>A0ABV9A389_9ACTN</name>
<evidence type="ECO:0000259" key="7">
    <source>
        <dbReference type="Pfam" id="PF02776"/>
    </source>
</evidence>
<comment type="similarity">
    <text evidence="1 3">Belongs to the TPP enzyme family.</text>
</comment>
<comment type="caution">
    <text evidence="8">The sequence shown here is derived from an EMBL/GenBank/DDBJ whole genome shotgun (WGS) entry which is preliminary data.</text>
</comment>
<dbReference type="Proteomes" id="UP001595997">
    <property type="component" value="Unassembled WGS sequence"/>
</dbReference>
<dbReference type="PANTHER" id="PTHR18968:SF133">
    <property type="entry name" value="BENZOYLFORMATE DECARBOXYLASE"/>
    <property type="match status" value="1"/>
</dbReference>
<dbReference type="Pfam" id="PF02775">
    <property type="entry name" value="TPP_enzyme_C"/>
    <property type="match status" value="1"/>
</dbReference>
<feature type="domain" description="Thiamine pyrophosphate enzyme TPP-binding" evidence="6">
    <location>
        <begin position="396"/>
        <end position="536"/>
    </location>
</feature>
<evidence type="ECO:0000256" key="1">
    <source>
        <dbReference type="ARBA" id="ARBA00007812"/>
    </source>
</evidence>
<dbReference type="InterPro" id="IPR011766">
    <property type="entry name" value="TPP_enzyme_TPP-bd"/>
</dbReference>
<dbReference type="InterPro" id="IPR012001">
    <property type="entry name" value="Thiamin_PyroP_enz_TPP-bd_dom"/>
</dbReference>
<organism evidence="8 9">
    <name type="scientific">Streptomyces ovatisporus</name>
    <dbReference type="NCBI Taxonomy" id="1128682"/>
    <lineage>
        <taxon>Bacteria</taxon>
        <taxon>Bacillati</taxon>
        <taxon>Actinomycetota</taxon>
        <taxon>Actinomycetes</taxon>
        <taxon>Kitasatosporales</taxon>
        <taxon>Streptomycetaceae</taxon>
        <taxon>Streptomyces</taxon>
    </lineage>
</organism>
<dbReference type="Pfam" id="PF02776">
    <property type="entry name" value="TPP_enzyme_N"/>
    <property type="match status" value="1"/>
</dbReference>
<dbReference type="InterPro" id="IPR029061">
    <property type="entry name" value="THDP-binding"/>
</dbReference>
<gene>
    <name evidence="8" type="ORF">ACFPA8_03380</name>
</gene>
<dbReference type="Gene3D" id="3.40.50.970">
    <property type="match status" value="2"/>
</dbReference>
<dbReference type="RefSeq" id="WP_386441976.1">
    <property type="nucleotide sequence ID" value="NZ_JBHSFH010000003.1"/>
</dbReference>
<dbReference type="PANTHER" id="PTHR18968">
    <property type="entry name" value="THIAMINE PYROPHOSPHATE ENZYMES"/>
    <property type="match status" value="1"/>
</dbReference>
<evidence type="ECO:0000256" key="3">
    <source>
        <dbReference type="RuleBase" id="RU362132"/>
    </source>
</evidence>
<dbReference type="SUPFAM" id="SSF52518">
    <property type="entry name" value="Thiamin diphosphate-binding fold (THDP-binding)"/>
    <property type="match status" value="2"/>
</dbReference>
<dbReference type="CDD" id="cd07035">
    <property type="entry name" value="TPP_PYR_POX_like"/>
    <property type="match status" value="1"/>
</dbReference>
<proteinExistence type="inferred from homology"/>